<evidence type="ECO:0000313" key="3">
    <source>
        <dbReference type="EMBL" id="RDX95720.1"/>
    </source>
</evidence>
<reference evidence="3" key="1">
    <citation type="submission" date="2018-05" db="EMBL/GenBank/DDBJ databases">
        <title>Draft genome of Mucuna pruriens seed.</title>
        <authorList>
            <person name="Nnadi N.E."/>
            <person name="Vos R."/>
            <person name="Hasami M.H."/>
            <person name="Devisetty U.K."/>
            <person name="Aguiy J.C."/>
        </authorList>
    </citation>
    <scope>NUCLEOTIDE SEQUENCE [LARGE SCALE GENOMIC DNA]</scope>
    <source>
        <strain evidence="3">JCA_2017</strain>
    </source>
</reference>
<evidence type="ECO:0000313" key="4">
    <source>
        <dbReference type="Proteomes" id="UP000257109"/>
    </source>
</evidence>
<dbReference type="OrthoDB" id="695705at2759"/>
<dbReference type="Pfam" id="PF03732">
    <property type="entry name" value="Retrotrans_gag"/>
    <property type="match status" value="1"/>
</dbReference>
<gene>
    <name evidence="3" type="ORF">CR513_21721</name>
</gene>
<dbReference type="Proteomes" id="UP000257109">
    <property type="component" value="Unassembled WGS sequence"/>
</dbReference>
<evidence type="ECO:0000256" key="1">
    <source>
        <dbReference type="SAM" id="MobiDB-lite"/>
    </source>
</evidence>
<dbReference type="PANTHER" id="PTHR35046">
    <property type="entry name" value="ZINC KNUCKLE (CCHC-TYPE) FAMILY PROTEIN"/>
    <property type="match status" value="1"/>
</dbReference>
<evidence type="ECO:0000259" key="2">
    <source>
        <dbReference type="Pfam" id="PF03732"/>
    </source>
</evidence>
<sequence>MRRYEEDPKKAPLDTLKCKIPPFIGDGDVKPYLKWEMKVDQVLKCFNYNDYMKVRMVTYKFSKYALVWWNQYIKEHIDTWLDLRREMRTRFVPTSYARDLYSKLQRMYQGSKSVEECHKDMEVALMRANVLEFNEAIMAPFLHVKSQQRRHLALKRTYPNNSSSWKSKEREQERPRKDKSPKKGSSPIIRPEGRKYTTEP</sequence>
<dbReference type="PANTHER" id="PTHR35046:SF9">
    <property type="entry name" value="RNA-DIRECTED DNA POLYMERASE"/>
    <property type="match status" value="1"/>
</dbReference>
<proteinExistence type="predicted"/>
<name>A0A371GYT2_MUCPR</name>
<dbReference type="AlphaFoldDB" id="A0A371GYT2"/>
<dbReference type="InterPro" id="IPR005162">
    <property type="entry name" value="Retrotrans_gag_dom"/>
</dbReference>
<feature type="non-terminal residue" evidence="3">
    <location>
        <position position="1"/>
    </location>
</feature>
<protein>
    <recommendedName>
        <fullName evidence="2">Retrotransposon gag domain-containing protein</fullName>
    </recommendedName>
</protein>
<accession>A0A371GYT2</accession>
<feature type="compositionally biased region" description="Basic and acidic residues" evidence="1">
    <location>
        <begin position="191"/>
        <end position="200"/>
    </location>
</feature>
<organism evidence="3 4">
    <name type="scientific">Mucuna pruriens</name>
    <name type="common">Velvet bean</name>
    <name type="synonym">Dolichos pruriens</name>
    <dbReference type="NCBI Taxonomy" id="157652"/>
    <lineage>
        <taxon>Eukaryota</taxon>
        <taxon>Viridiplantae</taxon>
        <taxon>Streptophyta</taxon>
        <taxon>Embryophyta</taxon>
        <taxon>Tracheophyta</taxon>
        <taxon>Spermatophyta</taxon>
        <taxon>Magnoliopsida</taxon>
        <taxon>eudicotyledons</taxon>
        <taxon>Gunneridae</taxon>
        <taxon>Pentapetalae</taxon>
        <taxon>rosids</taxon>
        <taxon>fabids</taxon>
        <taxon>Fabales</taxon>
        <taxon>Fabaceae</taxon>
        <taxon>Papilionoideae</taxon>
        <taxon>50 kb inversion clade</taxon>
        <taxon>NPAAA clade</taxon>
        <taxon>indigoferoid/millettioid clade</taxon>
        <taxon>Phaseoleae</taxon>
        <taxon>Mucuna</taxon>
    </lineage>
</organism>
<feature type="domain" description="Retrotransposon gag" evidence="2">
    <location>
        <begin position="56"/>
        <end position="139"/>
    </location>
</feature>
<feature type="compositionally biased region" description="Basic and acidic residues" evidence="1">
    <location>
        <begin position="166"/>
        <end position="178"/>
    </location>
</feature>
<dbReference type="EMBL" id="QJKJ01004058">
    <property type="protein sequence ID" value="RDX95720.1"/>
    <property type="molecule type" value="Genomic_DNA"/>
</dbReference>
<comment type="caution">
    <text evidence="3">The sequence shown here is derived from an EMBL/GenBank/DDBJ whole genome shotgun (WGS) entry which is preliminary data.</text>
</comment>
<feature type="region of interest" description="Disordered" evidence="1">
    <location>
        <begin position="155"/>
        <end position="200"/>
    </location>
</feature>
<keyword evidence="4" id="KW-1185">Reference proteome</keyword>